<organism evidence="14 15">
    <name type="scientific">Sporomusa acidovorans (strain ATCC 49682 / DSM 3132 / Mol)</name>
    <dbReference type="NCBI Taxonomy" id="1123286"/>
    <lineage>
        <taxon>Bacteria</taxon>
        <taxon>Bacillati</taxon>
        <taxon>Bacillota</taxon>
        <taxon>Negativicutes</taxon>
        <taxon>Selenomonadales</taxon>
        <taxon>Sporomusaceae</taxon>
        <taxon>Sporomusa</taxon>
    </lineage>
</organism>
<evidence type="ECO:0000256" key="6">
    <source>
        <dbReference type="ARBA" id="ARBA00022475"/>
    </source>
</evidence>
<proteinExistence type="inferred from homology"/>
<gene>
    <name evidence="14" type="ORF">SPACI_009650</name>
</gene>
<keyword evidence="6" id="KW-1003">Cell membrane</keyword>
<dbReference type="InterPro" id="IPR051125">
    <property type="entry name" value="ABC-4/HrtB_transporter"/>
</dbReference>
<evidence type="ECO:0000256" key="3">
    <source>
        <dbReference type="ARBA" id="ARBA00011131"/>
    </source>
</evidence>
<feature type="domain" description="MacB-like periplasmic core" evidence="13">
    <location>
        <begin position="17"/>
        <end position="251"/>
    </location>
</feature>
<keyword evidence="8 11" id="KW-1133">Transmembrane helix</keyword>
<keyword evidence="7 11" id="KW-0812">Transmembrane</keyword>
<dbReference type="Pfam" id="PF12704">
    <property type="entry name" value="MacB_PCD"/>
    <property type="match status" value="1"/>
</dbReference>
<evidence type="ECO:0000256" key="11">
    <source>
        <dbReference type="SAM" id="Phobius"/>
    </source>
</evidence>
<evidence type="ECO:0000256" key="9">
    <source>
        <dbReference type="ARBA" id="ARBA00023136"/>
    </source>
</evidence>
<keyword evidence="15" id="KW-1185">Reference proteome</keyword>
<protein>
    <recommendedName>
        <fullName evidence="4">Putative hemin transport system permease protein HrtB</fullName>
    </recommendedName>
</protein>
<comment type="similarity">
    <text evidence="2">Belongs to the ABC-4 integral membrane protein family. HrtB subfamily.</text>
</comment>
<dbReference type="PANTHER" id="PTHR43738">
    <property type="entry name" value="ABC TRANSPORTER, MEMBRANE PROTEIN"/>
    <property type="match status" value="1"/>
</dbReference>
<comment type="subunit">
    <text evidence="3">The complex is composed of two ATP-binding proteins (HrtA), two transmembrane proteins (HrtB) and a solute-binding protein.</text>
</comment>
<dbReference type="Pfam" id="PF02687">
    <property type="entry name" value="FtsX"/>
    <property type="match status" value="1"/>
</dbReference>
<comment type="subcellular location">
    <subcellularLocation>
        <location evidence="1">Cell membrane</location>
        <topology evidence="1">Multi-pass membrane protein</topology>
    </subcellularLocation>
</comment>
<feature type="transmembrane region" description="Helical" evidence="11">
    <location>
        <begin position="365"/>
        <end position="387"/>
    </location>
</feature>
<comment type="function">
    <text evidence="10">Part of the ABC transporter complex hrt involved in hemin import. Responsible for the translocation of the substrate across the membrane.</text>
</comment>
<evidence type="ECO:0000256" key="10">
    <source>
        <dbReference type="ARBA" id="ARBA00024973"/>
    </source>
</evidence>
<name>A0ABZ3IY89_SPOA4</name>
<dbReference type="InterPro" id="IPR025857">
    <property type="entry name" value="MacB_PCD"/>
</dbReference>
<dbReference type="RefSeq" id="WP_093793641.1">
    <property type="nucleotide sequence ID" value="NZ_CP155571.1"/>
</dbReference>
<feature type="domain" description="ABC3 transporter permease C-terminal" evidence="12">
    <location>
        <begin position="282"/>
        <end position="391"/>
    </location>
</feature>
<sequence>MINLAVKEVSHSWVRYVLTAVGLGLLIGVTLTMTGLVRGMIDDALALIRGTHADLWVVQDDTMGPYAESSTLYDDVYRSIAGLPGVAEVSNVAYLTVQVRYGDKDVRAMVAGFEHDKPGEPPYLVAGRPISKSRYEAIADTKTGFKVGDKIGIRRNEYTVVGLTDRMVSSGGDPVVFITMQDAQEVQFQKDNTSIYNDRNRLAADPKLNRPGVPGLLQAVTESQQSNHKINAVLVRVAPGYDPAVVADTIRRWKHFEVYTFAQMEQILLVKVISNALRQLGIFMIILAIVSTAIIALIIYTMTMGKIKEIAVLKLIGAKNRIIAGMILQQAWGLGLIGFTVGKTAATLWAPLFPKHIEFVLTDSIAAFIITLLICTLASITGIRAALKVQPASAIGG</sequence>
<feature type="transmembrane region" description="Helical" evidence="11">
    <location>
        <begin position="322"/>
        <end position="345"/>
    </location>
</feature>
<evidence type="ECO:0000259" key="12">
    <source>
        <dbReference type="Pfam" id="PF02687"/>
    </source>
</evidence>
<evidence type="ECO:0000256" key="2">
    <source>
        <dbReference type="ARBA" id="ARBA00008697"/>
    </source>
</evidence>
<feature type="transmembrane region" description="Helical" evidence="11">
    <location>
        <begin position="12"/>
        <end position="37"/>
    </location>
</feature>
<dbReference type="InterPro" id="IPR003838">
    <property type="entry name" value="ABC3_permease_C"/>
</dbReference>
<evidence type="ECO:0000259" key="13">
    <source>
        <dbReference type="Pfam" id="PF12704"/>
    </source>
</evidence>
<evidence type="ECO:0000256" key="4">
    <source>
        <dbReference type="ARBA" id="ARBA00016962"/>
    </source>
</evidence>
<accession>A0ABZ3IY89</accession>
<keyword evidence="9 11" id="KW-0472">Membrane</keyword>
<dbReference type="Proteomes" id="UP000216052">
    <property type="component" value="Chromosome"/>
</dbReference>
<evidence type="ECO:0000256" key="1">
    <source>
        <dbReference type="ARBA" id="ARBA00004651"/>
    </source>
</evidence>
<dbReference type="PANTHER" id="PTHR43738:SF1">
    <property type="entry name" value="HEMIN TRANSPORT SYSTEM PERMEASE PROTEIN HRTB-RELATED"/>
    <property type="match status" value="1"/>
</dbReference>
<feature type="transmembrane region" description="Helical" evidence="11">
    <location>
        <begin position="280"/>
        <end position="301"/>
    </location>
</feature>
<evidence type="ECO:0000313" key="14">
    <source>
        <dbReference type="EMBL" id="XFO70965.1"/>
    </source>
</evidence>
<evidence type="ECO:0000256" key="7">
    <source>
        <dbReference type="ARBA" id="ARBA00022692"/>
    </source>
</evidence>
<evidence type="ECO:0000256" key="5">
    <source>
        <dbReference type="ARBA" id="ARBA00022448"/>
    </source>
</evidence>
<reference evidence="14" key="1">
    <citation type="submission" date="2024-05" db="EMBL/GenBank/DDBJ databases">
        <title>Isolation and characterization of Sporomusa carbonis sp. nov., a carboxydotrophic hydrogenogen in the genus of Sporomusa isolated from a charcoal burning pile.</title>
        <authorList>
            <person name="Boeer T."/>
            <person name="Rosenbaum F."/>
            <person name="Eysell L."/>
            <person name="Mueller V."/>
            <person name="Daniel R."/>
            <person name="Poehlein A."/>
        </authorList>
    </citation>
    <scope>NUCLEOTIDE SEQUENCE [LARGE SCALE GENOMIC DNA]</scope>
    <source>
        <strain evidence="14">DSM 3132</strain>
    </source>
</reference>
<keyword evidence="5" id="KW-0813">Transport</keyword>
<evidence type="ECO:0000313" key="15">
    <source>
        <dbReference type="Proteomes" id="UP000216052"/>
    </source>
</evidence>
<evidence type="ECO:0000256" key="8">
    <source>
        <dbReference type="ARBA" id="ARBA00022989"/>
    </source>
</evidence>
<dbReference type="EMBL" id="CP155571">
    <property type="protein sequence ID" value="XFO70965.1"/>
    <property type="molecule type" value="Genomic_DNA"/>
</dbReference>